<dbReference type="InterPro" id="IPR005135">
    <property type="entry name" value="Endo/exonuclease/phosphatase"/>
</dbReference>
<dbReference type="InterPro" id="IPR036691">
    <property type="entry name" value="Endo/exonu/phosph_ase_sf"/>
</dbReference>
<dbReference type="PANTHER" id="PTHR12121:SF45">
    <property type="entry name" value="NOCTURNIN"/>
    <property type="match status" value="1"/>
</dbReference>
<feature type="region of interest" description="Disordered" evidence="3">
    <location>
        <begin position="1"/>
        <end position="22"/>
    </location>
</feature>
<name>A0A0D0DSE9_9AGAM</name>
<evidence type="ECO:0000313" key="6">
    <source>
        <dbReference type="Proteomes" id="UP000054538"/>
    </source>
</evidence>
<dbReference type="InParanoid" id="A0A0D0DSE9"/>
<dbReference type="HOGENOM" id="CLU_034867_1_0_1"/>
<accession>A0A0D0DSE9</accession>
<reference evidence="5 6" key="1">
    <citation type="submission" date="2014-04" db="EMBL/GenBank/DDBJ databases">
        <authorList>
            <consortium name="DOE Joint Genome Institute"/>
            <person name="Kuo A."/>
            <person name="Kohler A."/>
            <person name="Jargeat P."/>
            <person name="Nagy L.G."/>
            <person name="Floudas D."/>
            <person name="Copeland A."/>
            <person name="Barry K.W."/>
            <person name="Cichocki N."/>
            <person name="Veneault-Fourrey C."/>
            <person name="LaButti K."/>
            <person name="Lindquist E.A."/>
            <person name="Lipzen A."/>
            <person name="Lundell T."/>
            <person name="Morin E."/>
            <person name="Murat C."/>
            <person name="Sun H."/>
            <person name="Tunlid A."/>
            <person name="Henrissat B."/>
            <person name="Grigoriev I.V."/>
            <person name="Hibbett D.S."/>
            <person name="Martin F."/>
            <person name="Nordberg H.P."/>
            <person name="Cantor M.N."/>
            <person name="Hua S.X."/>
        </authorList>
    </citation>
    <scope>NUCLEOTIDE SEQUENCE [LARGE SCALE GENOMIC DNA]</scope>
    <source>
        <strain evidence="5 6">Ve08.2h10</strain>
    </source>
</reference>
<dbReference type="GO" id="GO:0000175">
    <property type="term" value="F:3'-5'-RNA exonuclease activity"/>
    <property type="evidence" value="ECO:0007669"/>
    <property type="project" value="TreeGrafter"/>
</dbReference>
<evidence type="ECO:0000313" key="5">
    <source>
        <dbReference type="EMBL" id="KIK91016.1"/>
    </source>
</evidence>
<dbReference type="OrthoDB" id="428734at2759"/>
<feature type="domain" description="Endonuclease/exonuclease/phosphatase" evidence="4">
    <location>
        <begin position="69"/>
        <end position="403"/>
    </location>
</feature>
<evidence type="ECO:0000256" key="1">
    <source>
        <dbReference type="ARBA" id="ARBA00010774"/>
    </source>
</evidence>
<dbReference type="STRING" id="930991.A0A0D0DSE9"/>
<dbReference type="FunCoup" id="A0A0D0DSE9">
    <property type="interactions" value="252"/>
</dbReference>
<dbReference type="AlphaFoldDB" id="A0A0D0DSE9"/>
<organism evidence="5 6">
    <name type="scientific">Paxillus rubicundulus Ve08.2h10</name>
    <dbReference type="NCBI Taxonomy" id="930991"/>
    <lineage>
        <taxon>Eukaryota</taxon>
        <taxon>Fungi</taxon>
        <taxon>Dikarya</taxon>
        <taxon>Basidiomycota</taxon>
        <taxon>Agaricomycotina</taxon>
        <taxon>Agaricomycetes</taxon>
        <taxon>Agaricomycetidae</taxon>
        <taxon>Boletales</taxon>
        <taxon>Paxilineae</taxon>
        <taxon>Paxillaceae</taxon>
        <taxon>Paxillus</taxon>
    </lineage>
</organism>
<reference evidence="6" key="2">
    <citation type="submission" date="2015-01" db="EMBL/GenBank/DDBJ databases">
        <title>Evolutionary Origins and Diversification of the Mycorrhizal Mutualists.</title>
        <authorList>
            <consortium name="DOE Joint Genome Institute"/>
            <consortium name="Mycorrhizal Genomics Consortium"/>
            <person name="Kohler A."/>
            <person name="Kuo A."/>
            <person name="Nagy L.G."/>
            <person name="Floudas D."/>
            <person name="Copeland A."/>
            <person name="Barry K.W."/>
            <person name="Cichocki N."/>
            <person name="Veneault-Fourrey C."/>
            <person name="LaButti K."/>
            <person name="Lindquist E.A."/>
            <person name="Lipzen A."/>
            <person name="Lundell T."/>
            <person name="Morin E."/>
            <person name="Murat C."/>
            <person name="Riley R."/>
            <person name="Ohm R."/>
            <person name="Sun H."/>
            <person name="Tunlid A."/>
            <person name="Henrissat B."/>
            <person name="Grigoriev I.V."/>
            <person name="Hibbett D.S."/>
            <person name="Martin F."/>
        </authorList>
    </citation>
    <scope>NUCLEOTIDE SEQUENCE [LARGE SCALE GENOMIC DNA]</scope>
    <source>
        <strain evidence="6">Ve08.2h10</strain>
    </source>
</reference>
<evidence type="ECO:0000256" key="3">
    <source>
        <dbReference type="SAM" id="MobiDB-lite"/>
    </source>
</evidence>
<dbReference type="Gene3D" id="3.60.10.10">
    <property type="entry name" value="Endonuclease/exonuclease/phosphatase"/>
    <property type="match status" value="1"/>
</dbReference>
<dbReference type="EMBL" id="KN825439">
    <property type="protein sequence ID" value="KIK91016.1"/>
    <property type="molecule type" value="Genomic_DNA"/>
</dbReference>
<evidence type="ECO:0000256" key="2">
    <source>
        <dbReference type="ARBA" id="ARBA00022801"/>
    </source>
</evidence>
<dbReference type="Proteomes" id="UP000054538">
    <property type="component" value="Unassembled WGS sequence"/>
</dbReference>
<dbReference type="PANTHER" id="PTHR12121">
    <property type="entry name" value="CARBON CATABOLITE REPRESSOR PROTEIN 4"/>
    <property type="match status" value="1"/>
</dbReference>
<dbReference type="Pfam" id="PF03372">
    <property type="entry name" value="Exo_endo_phos"/>
    <property type="match status" value="1"/>
</dbReference>
<sequence>MSAVSMKRTTYEPSPEQIAQADKRRLKRLEKKLQQKQESQPLPPCPILSRPWISLSNASQPTTQSVKVMTWNLLAQCLVRSELFPTSGKARKANERAPMIHAEILSHDADILCMQEVDRLDKLLPILDSAGYSYTYAAGPAKPHGCLIAYRNNMFQSVHAEVIEYDNLQVHHNPEFNPDARIGSSHRTKNIGSIVALQWLGSDSDNKGYIVATTHLFWHPAYTYERARQASLLLREVVAFQESRRLNHWPCIIAGDFNFAPDDPAYSLLVGDPLSREQRERLEISRVVHVSIDPSVPQSIVKEADEGGGDEKADPDRVIRNSRIAMPSDGLLSDTELCALVRHRLRSAYDEGQKVQRALLEQKSGVATYGDRKSLPMEKPGAHEPMWTSYTHYWKTTLDYIFILDAPESRTDVTGYLQPHRTDDVAPGLPKTGICGSDHFSLCTQLVTSPITF</sequence>
<keyword evidence="2" id="KW-0378">Hydrolase</keyword>
<protein>
    <recommendedName>
        <fullName evidence="4">Endonuclease/exonuclease/phosphatase domain-containing protein</fullName>
    </recommendedName>
</protein>
<dbReference type="GO" id="GO:0006139">
    <property type="term" value="P:nucleobase-containing compound metabolic process"/>
    <property type="evidence" value="ECO:0007669"/>
    <property type="project" value="UniProtKB-ARBA"/>
</dbReference>
<dbReference type="SUPFAM" id="SSF56219">
    <property type="entry name" value="DNase I-like"/>
    <property type="match status" value="1"/>
</dbReference>
<proteinExistence type="inferred from homology"/>
<keyword evidence="6" id="KW-1185">Reference proteome</keyword>
<gene>
    <name evidence="5" type="ORF">PAXRUDRAFT_14022</name>
</gene>
<evidence type="ECO:0000259" key="4">
    <source>
        <dbReference type="Pfam" id="PF03372"/>
    </source>
</evidence>
<dbReference type="InterPro" id="IPR050410">
    <property type="entry name" value="CCR4/nocturin_mRNA_transcr"/>
</dbReference>
<comment type="similarity">
    <text evidence="1">Belongs to the CCR4/nocturin family.</text>
</comment>